<dbReference type="PANTHER" id="PTHR41791:SF1">
    <property type="entry name" value="SSL7039 PROTEIN"/>
    <property type="match status" value="1"/>
</dbReference>
<reference evidence="2 3" key="1">
    <citation type="submission" date="2017-04" db="EMBL/GenBank/DDBJ databases">
        <authorList>
            <consortium name="Geobacter pelophilus Genome Sequencing"/>
            <person name="Aoyagi T."/>
            <person name="Koike H."/>
            <person name="Hori T."/>
        </authorList>
    </citation>
    <scope>NUCLEOTIDE SEQUENCE [LARGE SCALE GENOMIC DNA]</scope>
    <source>
        <strain evidence="2 3">Drf2</strain>
    </source>
</reference>
<keyword evidence="3" id="KW-1185">Reference proteome</keyword>
<dbReference type="InterPro" id="IPR009241">
    <property type="entry name" value="HigB-like"/>
</dbReference>
<proteinExistence type="predicted"/>
<name>A0ABQ0MLF5_9BACT</name>
<sequence>MTIQSFPYEIEYYRTEGGAAPFREWLQALRDVTGRAKIRVRLDRARLGNLGDHKNLGEGLYELRVDYGPGYRVYYTLEGNRLILLLVGGDKESQRRDIAKAGGYLQDHRRRHQDGSHD</sequence>
<organism evidence="2 3">
    <name type="scientific">Geoanaerobacter pelophilus</name>
    <dbReference type="NCBI Taxonomy" id="60036"/>
    <lineage>
        <taxon>Bacteria</taxon>
        <taxon>Pseudomonadati</taxon>
        <taxon>Thermodesulfobacteriota</taxon>
        <taxon>Desulfuromonadia</taxon>
        <taxon>Geobacterales</taxon>
        <taxon>Geobacteraceae</taxon>
        <taxon>Geoanaerobacter</taxon>
    </lineage>
</organism>
<evidence type="ECO:0000256" key="1">
    <source>
        <dbReference type="SAM" id="MobiDB-lite"/>
    </source>
</evidence>
<dbReference type="RefSeq" id="WP_085814109.1">
    <property type="nucleotide sequence ID" value="NZ_BDQG01000001.1"/>
</dbReference>
<gene>
    <name evidence="2" type="ORF">GPEL0_01r4004</name>
</gene>
<protein>
    <submittedName>
        <fullName evidence="2">Addiction module killer protein</fullName>
    </submittedName>
</protein>
<dbReference type="NCBIfam" id="TIGR02683">
    <property type="entry name" value="upstrm_HI1419"/>
    <property type="match status" value="1"/>
</dbReference>
<accession>A0ABQ0MLF5</accession>
<dbReference type="Proteomes" id="UP000194153">
    <property type="component" value="Unassembled WGS sequence"/>
</dbReference>
<dbReference type="PANTHER" id="PTHR41791">
    <property type="entry name" value="SSL7039 PROTEIN"/>
    <property type="match status" value="1"/>
</dbReference>
<dbReference type="EMBL" id="BDQG01000001">
    <property type="protein sequence ID" value="GAW67911.1"/>
    <property type="molecule type" value="Genomic_DNA"/>
</dbReference>
<dbReference type="InterPro" id="IPR014056">
    <property type="entry name" value="TypeIITA-like_toxin_pred"/>
</dbReference>
<feature type="region of interest" description="Disordered" evidence="1">
    <location>
        <begin position="98"/>
        <end position="118"/>
    </location>
</feature>
<evidence type="ECO:0000313" key="2">
    <source>
        <dbReference type="EMBL" id="GAW67911.1"/>
    </source>
</evidence>
<dbReference type="PIRSF" id="PIRSF028744">
    <property type="entry name" value="Addict_mod_HI1419"/>
    <property type="match status" value="1"/>
</dbReference>
<comment type="caution">
    <text evidence="2">The sequence shown here is derived from an EMBL/GenBank/DDBJ whole genome shotgun (WGS) entry which is preliminary data.</text>
</comment>
<evidence type="ECO:0000313" key="3">
    <source>
        <dbReference type="Proteomes" id="UP000194153"/>
    </source>
</evidence>
<dbReference type="Pfam" id="PF05973">
    <property type="entry name" value="Gp49"/>
    <property type="match status" value="1"/>
</dbReference>
<reference evidence="3" key="2">
    <citation type="submission" date="2017-05" db="EMBL/GenBank/DDBJ databases">
        <title>Draft genome sequence of Geobacter pelophilus, a iron(III)-reducing bacteria.</title>
        <authorList>
            <person name="Aoyagi T."/>
            <person name="Koike H."/>
            <person name="Morita T."/>
            <person name="Sato Y."/>
            <person name="Habe H."/>
            <person name="Hori T."/>
        </authorList>
    </citation>
    <scope>NUCLEOTIDE SEQUENCE [LARGE SCALE GENOMIC DNA]</scope>
    <source>
        <strain evidence="3">Drf2</strain>
    </source>
</reference>